<proteinExistence type="predicted"/>
<organism evidence="1">
    <name type="scientific">Siphoviridae sp. ctDXu9</name>
    <dbReference type="NCBI Taxonomy" id="2825387"/>
    <lineage>
        <taxon>Viruses</taxon>
        <taxon>Duplodnaviria</taxon>
        <taxon>Heunggongvirae</taxon>
        <taxon>Uroviricota</taxon>
        <taxon>Caudoviricetes</taxon>
    </lineage>
</organism>
<dbReference type="EMBL" id="BK016244">
    <property type="protein sequence ID" value="DAG04634.1"/>
    <property type="molecule type" value="Genomic_DNA"/>
</dbReference>
<reference evidence="1" key="1">
    <citation type="journal article" date="2021" name="Proc. Natl. Acad. Sci. U.S.A.">
        <title>A Catalog of Tens of Thousands of Viruses from Human Metagenomes Reveals Hidden Associations with Chronic Diseases.</title>
        <authorList>
            <person name="Tisza M.J."/>
            <person name="Buck C.B."/>
        </authorList>
    </citation>
    <scope>NUCLEOTIDE SEQUENCE</scope>
    <source>
        <strain evidence="1">CtDXu9</strain>
    </source>
</reference>
<evidence type="ECO:0000313" key="1">
    <source>
        <dbReference type="EMBL" id="DAG04634.1"/>
    </source>
</evidence>
<accession>A0A8S5VCY1</accession>
<protein>
    <submittedName>
        <fullName evidence="1">Uncharacterized protein</fullName>
    </submittedName>
</protein>
<sequence>MQARHRRSRNTTLVVWGETHAIKVLKVKFQ</sequence>
<name>A0A8S5VCY1_9CAUD</name>